<comment type="caution">
    <text evidence="1">The sequence shown here is derived from an EMBL/GenBank/DDBJ whole genome shotgun (WGS) entry which is preliminary data.</text>
</comment>
<dbReference type="Gene3D" id="3.90.280.10">
    <property type="entry name" value="PEBP-like"/>
    <property type="match status" value="1"/>
</dbReference>
<name>A0ABD3GN90_9MARC</name>
<dbReference type="InterPro" id="IPR008914">
    <property type="entry name" value="PEBP"/>
</dbReference>
<keyword evidence="2" id="KW-1185">Reference proteome</keyword>
<organism evidence="1 2">
    <name type="scientific">Riccia sorocarpa</name>
    <dbReference type="NCBI Taxonomy" id="122646"/>
    <lineage>
        <taxon>Eukaryota</taxon>
        <taxon>Viridiplantae</taxon>
        <taxon>Streptophyta</taxon>
        <taxon>Embryophyta</taxon>
        <taxon>Marchantiophyta</taxon>
        <taxon>Marchantiopsida</taxon>
        <taxon>Marchantiidae</taxon>
        <taxon>Marchantiales</taxon>
        <taxon>Ricciaceae</taxon>
        <taxon>Riccia</taxon>
    </lineage>
</organism>
<dbReference type="Proteomes" id="UP001633002">
    <property type="component" value="Unassembled WGS sequence"/>
</dbReference>
<dbReference type="PANTHER" id="PTHR11362:SF82">
    <property type="entry name" value="PHOSPHATIDYLETHANOLAMINE-BINDING PROTEIN 4"/>
    <property type="match status" value="1"/>
</dbReference>
<dbReference type="AlphaFoldDB" id="A0ABD3GN90"/>
<dbReference type="Pfam" id="PF01161">
    <property type="entry name" value="PBP"/>
    <property type="match status" value="1"/>
</dbReference>
<gene>
    <name evidence="1" type="ORF">R1sor_023643</name>
</gene>
<evidence type="ECO:0000313" key="2">
    <source>
        <dbReference type="Proteomes" id="UP001633002"/>
    </source>
</evidence>
<dbReference type="EMBL" id="JBJQOH010000007">
    <property type="protein sequence ID" value="KAL3680687.1"/>
    <property type="molecule type" value="Genomic_DNA"/>
</dbReference>
<reference evidence="1 2" key="1">
    <citation type="submission" date="2024-09" db="EMBL/GenBank/DDBJ databases">
        <title>Chromosome-scale assembly of Riccia sorocarpa.</title>
        <authorList>
            <person name="Paukszto L."/>
        </authorList>
    </citation>
    <scope>NUCLEOTIDE SEQUENCE [LARGE SCALE GENOMIC DNA]</scope>
    <source>
        <strain evidence="1">LP-2024</strain>
        <tissue evidence="1">Aerial parts of the thallus</tissue>
    </source>
</reference>
<dbReference type="PANTHER" id="PTHR11362">
    <property type="entry name" value="PHOSPHATIDYLETHANOLAMINE-BINDING PROTEIN"/>
    <property type="match status" value="1"/>
</dbReference>
<sequence>MTDGQGLRVWSLSVTRSLRLKLVDEARMSKSPSNDPLVVGGVIGDVLEDFIPSVQLTVRYPSRQIVNSCELKLPDVTEAPIVQVLDRTFPDAIFTLIMTDPDVPTPSNPSHKEYLHWLITDIPSRGDSNAGRCVVPYESPKPTMIGIHRLVFSVFRQQHPLELYPPSTRHKFCTRLVAQQFNLGKPVGAIFFNAKKETRARKR</sequence>
<protein>
    <submittedName>
        <fullName evidence="1">Uncharacterized protein</fullName>
    </submittedName>
</protein>
<evidence type="ECO:0000313" key="1">
    <source>
        <dbReference type="EMBL" id="KAL3680687.1"/>
    </source>
</evidence>
<dbReference type="InterPro" id="IPR035810">
    <property type="entry name" value="PEBP_euk"/>
</dbReference>
<dbReference type="SUPFAM" id="SSF49777">
    <property type="entry name" value="PEBP-like"/>
    <property type="match status" value="1"/>
</dbReference>
<dbReference type="CDD" id="cd00866">
    <property type="entry name" value="PEBP_euk"/>
    <property type="match status" value="1"/>
</dbReference>
<accession>A0ABD3GN90</accession>
<dbReference type="InterPro" id="IPR036610">
    <property type="entry name" value="PEBP-like_sf"/>
</dbReference>
<proteinExistence type="predicted"/>